<dbReference type="GO" id="GO:0055091">
    <property type="term" value="P:phospholipid homeostasis"/>
    <property type="evidence" value="ECO:0007669"/>
    <property type="project" value="TreeGrafter"/>
</dbReference>
<evidence type="ECO:0000256" key="6">
    <source>
        <dbReference type="SAM" id="Phobius"/>
    </source>
</evidence>
<feature type="transmembrane region" description="Helical" evidence="6">
    <location>
        <begin position="146"/>
        <end position="168"/>
    </location>
</feature>
<feature type="transmembrane region" description="Helical" evidence="6">
    <location>
        <begin position="57"/>
        <end position="79"/>
    </location>
</feature>
<dbReference type="EMBL" id="CP113797">
    <property type="protein sequence ID" value="WAL58270.1"/>
    <property type="molecule type" value="Genomic_DNA"/>
</dbReference>
<dbReference type="InterPro" id="IPR051211">
    <property type="entry name" value="PG_lysyltransferase"/>
</dbReference>
<keyword evidence="3 6" id="KW-0812">Transmembrane</keyword>
<comment type="subcellular location">
    <subcellularLocation>
        <location evidence="1">Cell membrane</location>
        <topology evidence="1">Multi-pass membrane protein</topology>
    </subcellularLocation>
</comment>
<dbReference type="AlphaFoldDB" id="A0A9E8Z865"/>
<dbReference type="Proteomes" id="UP001163152">
    <property type="component" value="Chromosome"/>
</dbReference>
<evidence type="ECO:0000259" key="7">
    <source>
        <dbReference type="Pfam" id="PF09924"/>
    </source>
</evidence>
<evidence type="ECO:0000256" key="1">
    <source>
        <dbReference type="ARBA" id="ARBA00004651"/>
    </source>
</evidence>
<feature type="transmembrane region" description="Helical" evidence="6">
    <location>
        <begin position="91"/>
        <end position="112"/>
    </location>
</feature>
<evidence type="ECO:0000313" key="9">
    <source>
        <dbReference type="Proteomes" id="UP001163152"/>
    </source>
</evidence>
<evidence type="ECO:0000256" key="3">
    <source>
        <dbReference type="ARBA" id="ARBA00022692"/>
    </source>
</evidence>
<feature type="domain" description="Phosphatidylglycerol lysyltransferase C-terminal" evidence="7">
    <location>
        <begin position="246"/>
        <end position="541"/>
    </location>
</feature>
<dbReference type="RefSeq" id="WP_268607674.1">
    <property type="nucleotide sequence ID" value="NZ_CP113797.1"/>
</dbReference>
<evidence type="ECO:0000256" key="4">
    <source>
        <dbReference type="ARBA" id="ARBA00022989"/>
    </source>
</evidence>
<keyword evidence="5 6" id="KW-0472">Membrane</keyword>
<dbReference type="PANTHER" id="PTHR34697:SF2">
    <property type="entry name" value="PHOSPHATIDYLGLYCEROL LYSYLTRANSFERASE"/>
    <property type="match status" value="1"/>
</dbReference>
<evidence type="ECO:0000313" key="8">
    <source>
        <dbReference type="EMBL" id="WAL58270.1"/>
    </source>
</evidence>
<dbReference type="InterPro" id="IPR024320">
    <property type="entry name" value="LPG_synthase_C"/>
</dbReference>
<reference evidence="8" key="1">
    <citation type="submission" date="2022-12" db="EMBL/GenBank/DDBJ databases">
        <title>Polyphasic identification of a Novel Hot-Spring Cyanobacterium Ocullathermofonsia sinensis gen nov. sp. nov. and Genomic Insights on its Adaptations to the Thermal Habitat.</title>
        <authorList>
            <person name="Daroch M."/>
            <person name="Tang J."/>
            <person name="Jiang Y."/>
        </authorList>
    </citation>
    <scope>NUCLEOTIDE SEQUENCE</scope>
    <source>
        <strain evidence="8">PKUAC-SCTA174</strain>
    </source>
</reference>
<feature type="transmembrane region" description="Helical" evidence="6">
    <location>
        <begin position="23"/>
        <end position="45"/>
    </location>
</feature>
<keyword evidence="4 6" id="KW-1133">Transmembrane helix</keyword>
<evidence type="ECO:0000256" key="2">
    <source>
        <dbReference type="ARBA" id="ARBA00022475"/>
    </source>
</evidence>
<dbReference type="InterPro" id="IPR016181">
    <property type="entry name" value="Acyl_CoA_acyltransferase"/>
</dbReference>
<accession>A0A9E8Z865</accession>
<dbReference type="PANTHER" id="PTHR34697">
    <property type="entry name" value="PHOSPHATIDYLGLYCEROL LYSYLTRANSFERASE"/>
    <property type="match status" value="1"/>
</dbReference>
<dbReference type="GO" id="GO:0016755">
    <property type="term" value="F:aminoacyltransferase activity"/>
    <property type="evidence" value="ECO:0007669"/>
    <property type="project" value="TreeGrafter"/>
</dbReference>
<dbReference type="KEGG" id="tsin:OXH18_13855"/>
<dbReference type="GO" id="GO:0005886">
    <property type="term" value="C:plasma membrane"/>
    <property type="evidence" value="ECO:0007669"/>
    <property type="project" value="UniProtKB-SubCell"/>
</dbReference>
<proteinExistence type="predicted"/>
<evidence type="ECO:0000256" key="5">
    <source>
        <dbReference type="ARBA" id="ARBA00023136"/>
    </source>
</evidence>
<feature type="transmembrane region" description="Helical" evidence="6">
    <location>
        <begin position="204"/>
        <end position="227"/>
    </location>
</feature>
<dbReference type="SUPFAM" id="SSF55729">
    <property type="entry name" value="Acyl-CoA N-acyltransferases (Nat)"/>
    <property type="match status" value="1"/>
</dbReference>
<dbReference type="Pfam" id="PF09924">
    <property type="entry name" value="LPG_synthase_C"/>
    <property type="match status" value="1"/>
</dbReference>
<keyword evidence="9" id="KW-1185">Reference proteome</keyword>
<protein>
    <submittedName>
        <fullName evidence="8">Phosphatidylglycerol lysyltransferase domain-containing protein</fullName>
    </submittedName>
</protein>
<sequence length="571" mass="64879">MSENAASRAINAVPKPDLPQRAIGLWIIAVWIAAVGVTNVLSAVTPGVSERMEWLRAIFPFEVSAGGNLFSALSGFFLLSLATNLLRRKRLAWWLAVFLLGVSLSSHLVKGLDYEEGLLSLGLLVLLLQMRHQFTAQSDRPSIAQGVRILMGALLFTLAYGTAGFFLLDREFSTRFNLWQAIVQTLAMFFTLDQAGLEPTTRFGRFFATSIYVVGASTLFYALWMLWRPVILRGAPATDEERQRARAIVQRYGRSSLAHLTLLSDKSYYFSPSGESIIAYVPKGRGAVALGDPIGPETDVMPAIAEFVRFCHRNDWHPAFYQTHPDYLEQYHRLGFKSVKIGEEAIVDLQRFTLQGKAGRNLRNAVNHLTKLGHHVDFYSPPLTDERLNELRSVSDEWLKMRQGSEKHFSLGWFDETYIRECEVAVVRTPSGQISAFANVIPEYQLNEITIDLMRRRETVEHGTMEFLFISLFQHFKKQGYDRFNLGLSALAGVGEDPYSPKLEKALRYLYEHLTRFYNFRGLHEFKEKFHPLWEPRYFIYPGVTALPEVVVALIRADSGDRLLDYFKPGA</sequence>
<organism evidence="8 9">
    <name type="scientific">Thermocoleostomius sinensis A174</name>
    <dbReference type="NCBI Taxonomy" id="2016057"/>
    <lineage>
        <taxon>Bacteria</taxon>
        <taxon>Bacillati</taxon>
        <taxon>Cyanobacteriota</taxon>
        <taxon>Cyanophyceae</taxon>
        <taxon>Oculatellales</taxon>
        <taxon>Oculatellaceae</taxon>
        <taxon>Thermocoleostomius</taxon>
    </lineage>
</organism>
<gene>
    <name evidence="8" type="ORF">OXH18_13855</name>
</gene>
<name>A0A9E8Z865_9CYAN</name>
<keyword evidence="2" id="KW-1003">Cell membrane</keyword>